<organism evidence="3 4">
    <name type="scientific">Jatropha curcas</name>
    <name type="common">Barbados nut</name>
    <dbReference type="NCBI Taxonomy" id="180498"/>
    <lineage>
        <taxon>Eukaryota</taxon>
        <taxon>Viridiplantae</taxon>
        <taxon>Streptophyta</taxon>
        <taxon>Embryophyta</taxon>
        <taxon>Tracheophyta</taxon>
        <taxon>Spermatophyta</taxon>
        <taxon>Magnoliopsida</taxon>
        <taxon>eudicotyledons</taxon>
        <taxon>Gunneridae</taxon>
        <taxon>Pentapetalae</taxon>
        <taxon>rosids</taxon>
        <taxon>fabids</taxon>
        <taxon>Malpighiales</taxon>
        <taxon>Euphorbiaceae</taxon>
        <taxon>Crotonoideae</taxon>
        <taxon>Jatropheae</taxon>
        <taxon>Jatropha</taxon>
    </lineage>
</organism>
<name>A0A067L4Q6_JATCU</name>
<dbReference type="AlphaFoldDB" id="A0A067L4Q6"/>
<evidence type="ECO:0000313" key="4">
    <source>
        <dbReference type="Proteomes" id="UP000027138"/>
    </source>
</evidence>
<proteinExistence type="predicted"/>
<sequence length="238" mass="27321">MIPHRYSFKLLKPFCSNYFAKNIQPKSYPRYSNSSFTQQTKPGNPNSNFYRFECQTPTQQKTTNFSHSFLNFAAKSKNHDFIRSRAEEARLFSSSLISDLKLKEITLANTLLKTQEPRHFSSSDSSSDPEIPQNPCENPSKIPNFIEESTAERERDREVSALANETILELRKIVKMILRDSMVDAYSLFVLVGLANWICYKSVVVIAMQNMGLENTFQNFVLGFNIVSCALIIYIAVW</sequence>
<evidence type="ECO:0000256" key="1">
    <source>
        <dbReference type="SAM" id="MobiDB-lite"/>
    </source>
</evidence>
<keyword evidence="2" id="KW-0812">Transmembrane</keyword>
<feature type="region of interest" description="Disordered" evidence="1">
    <location>
        <begin position="116"/>
        <end position="144"/>
    </location>
</feature>
<feature type="transmembrane region" description="Helical" evidence="2">
    <location>
        <begin position="185"/>
        <end position="208"/>
    </location>
</feature>
<feature type="transmembrane region" description="Helical" evidence="2">
    <location>
        <begin position="220"/>
        <end position="237"/>
    </location>
</feature>
<reference evidence="3 4" key="1">
    <citation type="journal article" date="2014" name="PLoS ONE">
        <title>Global Analysis of Gene Expression Profiles in Physic Nut (Jatropha curcas L.) Seedlings Exposed to Salt Stress.</title>
        <authorList>
            <person name="Zhang L."/>
            <person name="Zhang C."/>
            <person name="Wu P."/>
            <person name="Chen Y."/>
            <person name="Li M."/>
            <person name="Jiang H."/>
            <person name="Wu G."/>
        </authorList>
    </citation>
    <scope>NUCLEOTIDE SEQUENCE [LARGE SCALE GENOMIC DNA]</scope>
    <source>
        <strain evidence="4">cv. GZQX0401</strain>
        <tissue evidence="3">Young leaves</tissue>
    </source>
</reference>
<evidence type="ECO:0000256" key="2">
    <source>
        <dbReference type="SAM" id="Phobius"/>
    </source>
</evidence>
<dbReference type="EMBL" id="KK914349">
    <property type="protein sequence ID" value="KDP39485.1"/>
    <property type="molecule type" value="Genomic_DNA"/>
</dbReference>
<keyword evidence="2" id="KW-0472">Membrane</keyword>
<keyword evidence="4" id="KW-1185">Reference proteome</keyword>
<keyword evidence="2" id="KW-1133">Transmembrane helix</keyword>
<dbReference type="OrthoDB" id="1908269at2759"/>
<gene>
    <name evidence="3" type="ORF">JCGZ_04149</name>
</gene>
<dbReference type="Proteomes" id="UP000027138">
    <property type="component" value="Unassembled WGS sequence"/>
</dbReference>
<accession>A0A067L4Q6</accession>
<evidence type="ECO:0000313" key="3">
    <source>
        <dbReference type="EMBL" id="KDP39485.1"/>
    </source>
</evidence>
<protein>
    <submittedName>
        <fullName evidence="3">Uncharacterized protein</fullName>
    </submittedName>
</protein>